<gene>
    <name evidence="3" type="ORF">SPRG_18815</name>
</gene>
<accession>A0A067CYU0</accession>
<dbReference type="GeneID" id="24140312"/>
<keyword evidence="1" id="KW-0175">Coiled coil</keyword>
<dbReference type="GO" id="GO:0016460">
    <property type="term" value="C:myosin II complex"/>
    <property type="evidence" value="ECO:0007669"/>
    <property type="project" value="TreeGrafter"/>
</dbReference>
<proteinExistence type="predicted"/>
<dbReference type="GO" id="GO:0032982">
    <property type="term" value="C:myosin filament"/>
    <property type="evidence" value="ECO:0007669"/>
    <property type="project" value="TreeGrafter"/>
</dbReference>
<feature type="coiled-coil region" evidence="1">
    <location>
        <begin position="315"/>
        <end position="356"/>
    </location>
</feature>
<keyword evidence="4" id="KW-1185">Reference proteome</keyword>
<dbReference type="KEGG" id="spar:SPRG_18815"/>
<dbReference type="EMBL" id="KK583189">
    <property type="protein sequence ID" value="KDO35653.1"/>
    <property type="molecule type" value="Genomic_DNA"/>
</dbReference>
<organism evidence="3 4">
    <name type="scientific">Saprolegnia parasitica (strain CBS 223.65)</name>
    <dbReference type="NCBI Taxonomy" id="695850"/>
    <lineage>
        <taxon>Eukaryota</taxon>
        <taxon>Sar</taxon>
        <taxon>Stramenopiles</taxon>
        <taxon>Oomycota</taxon>
        <taxon>Saprolegniomycetes</taxon>
        <taxon>Saprolegniales</taxon>
        <taxon>Saprolegniaceae</taxon>
        <taxon>Saprolegnia</taxon>
    </lineage>
</organism>
<dbReference type="AlphaFoldDB" id="A0A067CYU0"/>
<dbReference type="Proteomes" id="UP000030745">
    <property type="component" value="Unassembled WGS sequence"/>
</dbReference>
<feature type="coiled-coil region" evidence="1">
    <location>
        <begin position="243"/>
        <end position="270"/>
    </location>
</feature>
<protein>
    <submittedName>
        <fullName evidence="3">Uncharacterized protein</fullName>
    </submittedName>
</protein>
<dbReference type="PANTHER" id="PTHR45615:SF40">
    <property type="entry name" value="MYOSIN HEAVY CHAIN, NON-MUSCLE"/>
    <property type="match status" value="1"/>
</dbReference>
<dbReference type="OrthoDB" id="76977at2759"/>
<reference evidence="3 4" key="1">
    <citation type="journal article" date="2013" name="PLoS Genet.">
        <title>Distinctive expansion of potential virulence genes in the genome of the oomycete fish pathogen Saprolegnia parasitica.</title>
        <authorList>
            <person name="Jiang R.H."/>
            <person name="de Bruijn I."/>
            <person name="Haas B.J."/>
            <person name="Belmonte R."/>
            <person name="Lobach L."/>
            <person name="Christie J."/>
            <person name="van den Ackerveken G."/>
            <person name="Bottin A."/>
            <person name="Bulone V."/>
            <person name="Diaz-Moreno S.M."/>
            <person name="Dumas B."/>
            <person name="Fan L."/>
            <person name="Gaulin E."/>
            <person name="Govers F."/>
            <person name="Grenville-Briggs L.J."/>
            <person name="Horner N.R."/>
            <person name="Levin J.Z."/>
            <person name="Mammella M."/>
            <person name="Meijer H.J."/>
            <person name="Morris P."/>
            <person name="Nusbaum C."/>
            <person name="Oome S."/>
            <person name="Phillips A.J."/>
            <person name="van Rooyen D."/>
            <person name="Rzeszutek E."/>
            <person name="Saraiva M."/>
            <person name="Secombes C.J."/>
            <person name="Seidl M.F."/>
            <person name="Snel B."/>
            <person name="Stassen J.H."/>
            <person name="Sykes S."/>
            <person name="Tripathy S."/>
            <person name="van den Berg H."/>
            <person name="Vega-Arreguin J.C."/>
            <person name="Wawra S."/>
            <person name="Young S.K."/>
            <person name="Zeng Q."/>
            <person name="Dieguez-Uribeondo J."/>
            <person name="Russ C."/>
            <person name="Tyler B.M."/>
            <person name="van West P."/>
        </authorList>
    </citation>
    <scope>NUCLEOTIDE SEQUENCE [LARGE SCALE GENOMIC DNA]</scope>
    <source>
        <strain evidence="3 4">CBS 223.65</strain>
    </source>
</reference>
<dbReference type="PANTHER" id="PTHR45615">
    <property type="entry name" value="MYOSIN HEAVY CHAIN, NON-MUSCLE"/>
    <property type="match status" value="1"/>
</dbReference>
<sequence>MPPADAAEFEATIESAENNGGTDESVAEDANDRTDENQESSGIKAYKLVVDPAWDGAAFTSMMQTDLLTYSLSLSVAPLAKAIEAMGTSLQKHDDTLLQLLQYCRHLETENQNLAQSAQASKDELLSHVGTATQGVRDELLGLMQPLAAKTETLTDDLAAATATIADLATQMHIKATEVTPSLPPVDPAMPQLERMKMIEDRLRECVTMHGLDQLRDEMSAMLPSTSGLASTNELSALKNEMEASLEKQAKTLQDQLAALQTSIEDVGKAAKAHAPTPHLHELKRAQSYNTALKPSTLGSVTPPALAAPPPPVDLTEVHRRLNQEEELLEALRQQYEALQEALQGHASDVAELKLQVAITPSAELYAPRTNSPGMAGATGTSDNEIPLDRNALDALGRDMTDARTKLEQFALQLRRLDPLEKQVRDLEAAQVMLQSDSDAQKAVSHALQTELRKFANDFRAFQDDQGLMQSFSTVTSSGDGSADFSQVLGRLAEMRAAQDAAMDELRSRMDTMSDDNSVTQQWVHRLQNDAKFLSEASEKHSAHIADWVERDDDDRQMALRHIEMALLKEKEGLQRALQAQERLGIGFVDLHQHALALRKDLERLSAAEVLSVKLPDIQGLHTAFGHLLAQMPPLVAMPALLKDSLARLGNDIEAAHLPSDDSAELQDKLTSLLQMLHTLEQHNTDMTAQNALAKNTYECIASTTTYRRC</sequence>
<evidence type="ECO:0000256" key="1">
    <source>
        <dbReference type="SAM" id="Coils"/>
    </source>
</evidence>
<dbReference type="RefSeq" id="XP_012194032.1">
    <property type="nucleotide sequence ID" value="XM_012338642.1"/>
</dbReference>
<evidence type="ECO:0000313" key="4">
    <source>
        <dbReference type="Proteomes" id="UP000030745"/>
    </source>
</evidence>
<dbReference type="GO" id="GO:0000146">
    <property type="term" value="F:microfilament motor activity"/>
    <property type="evidence" value="ECO:0007669"/>
    <property type="project" value="TreeGrafter"/>
</dbReference>
<feature type="region of interest" description="Disordered" evidence="2">
    <location>
        <begin position="1"/>
        <end position="40"/>
    </location>
</feature>
<name>A0A067CYU0_SAPPC</name>
<dbReference type="GO" id="GO:0005737">
    <property type="term" value="C:cytoplasm"/>
    <property type="evidence" value="ECO:0007669"/>
    <property type="project" value="TreeGrafter"/>
</dbReference>
<dbReference type="GO" id="GO:0051015">
    <property type="term" value="F:actin filament binding"/>
    <property type="evidence" value="ECO:0007669"/>
    <property type="project" value="TreeGrafter"/>
</dbReference>
<dbReference type="OMA" id="NDFRAFQ"/>
<evidence type="ECO:0000313" key="3">
    <source>
        <dbReference type="EMBL" id="KDO35653.1"/>
    </source>
</evidence>
<dbReference type="VEuPathDB" id="FungiDB:SPRG_18815"/>
<evidence type="ECO:0000256" key="2">
    <source>
        <dbReference type="SAM" id="MobiDB-lite"/>
    </source>
</evidence>